<reference evidence="6" key="2">
    <citation type="submission" date="2023-01" db="EMBL/GenBank/DDBJ databases">
        <title>Draft genome sequence of Sulfitobacter pacificus strain NBRC 109915.</title>
        <authorList>
            <person name="Sun Q."/>
            <person name="Mori K."/>
        </authorList>
    </citation>
    <scope>NUCLEOTIDE SEQUENCE</scope>
    <source>
        <strain evidence="6">NBRC 109915</strain>
    </source>
</reference>
<dbReference type="InterPro" id="IPR017585">
    <property type="entry name" value="SAF_FlgA"/>
</dbReference>
<comment type="subcellular location">
    <subcellularLocation>
        <location evidence="1 4">Periplasm</location>
    </subcellularLocation>
</comment>
<dbReference type="NCBIfam" id="TIGR03170">
    <property type="entry name" value="flgA_cterm"/>
    <property type="match status" value="1"/>
</dbReference>
<dbReference type="RefSeq" id="WP_284374931.1">
    <property type="nucleotide sequence ID" value="NZ_BSNL01000001.1"/>
</dbReference>
<dbReference type="InterPro" id="IPR013974">
    <property type="entry name" value="SAF"/>
</dbReference>
<protein>
    <recommendedName>
        <fullName evidence="4">Flagella basal body P-ring formation protein FlgA</fullName>
    </recommendedName>
</protein>
<evidence type="ECO:0000256" key="2">
    <source>
        <dbReference type="ARBA" id="ARBA00022729"/>
    </source>
</evidence>
<feature type="chain" id="PRO_5044980533" description="Flagella basal body P-ring formation protein FlgA" evidence="4">
    <location>
        <begin position="18"/>
        <end position="138"/>
    </location>
</feature>
<dbReference type="Proteomes" id="UP001161388">
    <property type="component" value="Unassembled WGS sequence"/>
</dbReference>
<evidence type="ECO:0000256" key="4">
    <source>
        <dbReference type="RuleBase" id="RU362063"/>
    </source>
</evidence>
<dbReference type="Gene3D" id="2.30.30.760">
    <property type="match status" value="1"/>
</dbReference>
<keyword evidence="2 4" id="KW-0732">Signal</keyword>
<keyword evidence="6" id="KW-0966">Cell projection</keyword>
<keyword evidence="7" id="KW-1185">Reference proteome</keyword>
<dbReference type="CDD" id="cd11614">
    <property type="entry name" value="SAF_CpaB_FlgA_like"/>
    <property type="match status" value="1"/>
</dbReference>
<evidence type="ECO:0000259" key="5">
    <source>
        <dbReference type="SMART" id="SM00858"/>
    </source>
</evidence>
<name>A0ABQ5VN76_9RHOB</name>
<evidence type="ECO:0000313" key="7">
    <source>
        <dbReference type="Proteomes" id="UP001161388"/>
    </source>
</evidence>
<keyword evidence="6" id="KW-0282">Flagellum</keyword>
<keyword evidence="6" id="KW-0969">Cilium</keyword>
<feature type="domain" description="SAF" evidence="5">
    <location>
        <begin position="17"/>
        <end position="75"/>
    </location>
</feature>
<dbReference type="Pfam" id="PF13144">
    <property type="entry name" value="ChapFlgA"/>
    <property type="match status" value="1"/>
</dbReference>
<evidence type="ECO:0000256" key="3">
    <source>
        <dbReference type="ARBA" id="ARBA00022764"/>
    </source>
</evidence>
<organism evidence="6 7">
    <name type="scientific">Sulfitobacter pacificus</name>
    <dbReference type="NCBI Taxonomy" id="1499314"/>
    <lineage>
        <taxon>Bacteria</taxon>
        <taxon>Pseudomonadati</taxon>
        <taxon>Pseudomonadota</taxon>
        <taxon>Alphaproteobacteria</taxon>
        <taxon>Rhodobacterales</taxon>
        <taxon>Roseobacteraceae</taxon>
        <taxon>Sulfitobacter</taxon>
    </lineage>
</organism>
<evidence type="ECO:0000313" key="6">
    <source>
        <dbReference type="EMBL" id="GLQ28489.1"/>
    </source>
</evidence>
<dbReference type="EMBL" id="BSNL01000001">
    <property type="protein sequence ID" value="GLQ28489.1"/>
    <property type="molecule type" value="Genomic_DNA"/>
</dbReference>
<feature type="signal peptide" evidence="4">
    <location>
        <begin position="1"/>
        <end position="17"/>
    </location>
</feature>
<proteinExistence type="inferred from homology"/>
<comment type="similarity">
    <text evidence="4">Belongs to the FlgA family.</text>
</comment>
<reference evidence="6" key="1">
    <citation type="journal article" date="2014" name="Int. J. Syst. Evol. Microbiol.">
        <title>Complete genome of a new Firmicutes species belonging to the dominant human colonic microbiota ('Ruminococcus bicirculans') reveals two chromosomes and a selective capacity to utilize plant glucans.</title>
        <authorList>
            <consortium name="NISC Comparative Sequencing Program"/>
            <person name="Wegmann U."/>
            <person name="Louis P."/>
            <person name="Goesmann A."/>
            <person name="Henrissat B."/>
            <person name="Duncan S.H."/>
            <person name="Flint H.J."/>
        </authorList>
    </citation>
    <scope>NUCLEOTIDE SEQUENCE</scope>
    <source>
        <strain evidence="6">NBRC 109915</strain>
    </source>
</reference>
<accession>A0ABQ5VN76</accession>
<dbReference type="SMART" id="SM00858">
    <property type="entry name" value="SAF"/>
    <property type="match status" value="1"/>
</dbReference>
<comment type="caution">
    <text evidence="6">The sequence shown here is derived from an EMBL/GenBank/DDBJ whole genome shotgun (WGS) entry which is preliminary data.</text>
</comment>
<dbReference type="PANTHER" id="PTHR36307">
    <property type="entry name" value="FLAGELLA BASAL BODY P-RING FORMATION PROTEIN FLGA"/>
    <property type="match status" value="1"/>
</dbReference>
<keyword evidence="3 4" id="KW-0574">Periplasm</keyword>
<keyword evidence="4" id="KW-1005">Bacterial flagellum biogenesis</keyword>
<dbReference type="PANTHER" id="PTHR36307:SF1">
    <property type="entry name" value="FLAGELLA BASAL BODY P-RING FORMATION PROTEIN FLGA"/>
    <property type="match status" value="1"/>
</dbReference>
<dbReference type="InterPro" id="IPR039246">
    <property type="entry name" value="Flagellar_FlgA"/>
</dbReference>
<comment type="function">
    <text evidence="4">Involved in the assembly process of the P-ring formation. It may associate with FlgF on the rod constituting a structure essential for the P-ring assembly or may act as a modulator protein for the P-ring assembly.</text>
</comment>
<evidence type="ECO:0000256" key="1">
    <source>
        <dbReference type="ARBA" id="ARBA00004418"/>
    </source>
</evidence>
<gene>
    <name evidence="6" type="ORF">GCM10007927_32920</name>
</gene>
<sequence>MARWILLTGLLALPAWADGVVPTRTIRAAAIILETDVTLRAGLQNSGYMRLSDVVGQEARVALYPGRPIGIDDIGPPAIVRRNQLVKVSFSTSGLQIVTEGRALERGAIGDRVRVMNLSSRATVFGQVQPDGSINVSQ</sequence>